<organism evidence="3 4">
    <name type="scientific">Fusibacter tunisiensis</name>
    <dbReference type="NCBI Taxonomy" id="1008308"/>
    <lineage>
        <taxon>Bacteria</taxon>
        <taxon>Bacillati</taxon>
        <taxon>Bacillota</taxon>
        <taxon>Clostridia</taxon>
        <taxon>Eubacteriales</taxon>
        <taxon>Eubacteriales Family XII. Incertae Sedis</taxon>
        <taxon>Fusibacter</taxon>
    </lineage>
</organism>
<sequence>MKKWLALLMTLVMVLSITACGQTDEPASSMDVGGVSTQAPEETNAPVELSDVGGLAVSYFDNKPDHSYMIGASDFVEMVKAGDEITILDIRGAGDYEKGHVEGAVNLPWGPAIAEGLSSIPTDKPVFIYCYTGQTAGQAVMTLNLAGFDARSISLGWNFGISKVDGVDAITTTEASTFAGNATEIDPAVQAALNDYYNGLSEVADSVYKNYKISEADLKAKIDAKDDSIYILSVRQAKDFEAGHIEGASNIPYAKGMANGFNVLPMDKTIVVYCYTGQTAGQVTAALRVMGYDAVSLNGGMGKEVNAPQGWLNQGMPVVGGASAKVEMLYENMPGHIYKIGQADFVEKVKAGEEMTILDIRGAADYEKGHVQGAINVPWGTAIAETLSSVPSDKPVYIYCYTGQTAGQAVTTYNVAGFEAYSVNLGWNFGISKVEGVDAVTTTDAATFDGSVTEIQGAIQTAITDYYEGMVALKDTEYKNYKISEQDLYDKIQAGDDSIQILSIRKADDYAAGHIEGAINIPFGTTMIDAFKELPMDKTIVVYCYTGQTAGQATAALRLMGYEAVSLNGGMGMEANAPQGWANAGFPVVQ</sequence>
<dbReference type="InterPro" id="IPR036873">
    <property type="entry name" value="Rhodanese-like_dom_sf"/>
</dbReference>
<evidence type="ECO:0000259" key="2">
    <source>
        <dbReference type="PROSITE" id="PS50206"/>
    </source>
</evidence>
<evidence type="ECO:0000313" key="4">
    <source>
        <dbReference type="Proteomes" id="UP000767854"/>
    </source>
</evidence>
<accession>A0ABS2MRT2</accession>
<dbReference type="Gene3D" id="3.40.250.10">
    <property type="entry name" value="Rhodanese-like domain"/>
    <property type="match status" value="4"/>
</dbReference>
<dbReference type="Proteomes" id="UP000767854">
    <property type="component" value="Unassembled WGS sequence"/>
</dbReference>
<comment type="caution">
    <text evidence="3">The sequence shown here is derived from an EMBL/GenBank/DDBJ whole genome shotgun (WGS) entry which is preliminary data.</text>
</comment>
<keyword evidence="4" id="KW-1185">Reference proteome</keyword>
<feature type="domain" description="Rhodanese" evidence="2">
    <location>
        <begin position="81"/>
        <end position="169"/>
    </location>
</feature>
<dbReference type="PANTHER" id="PTHR43031">
    <property type="entry name" value="FAD-DEPENDENT OXIDOREDUCTASE"/>
    <property type="match status" value="1"/>
</dbReference>
<reference evidence="3 4" key="1">
    <citation type="submission" date="2021-01" db="EMBL/GenBank/DDBJ databases">
        <title>Genomic Encyclopedia of Type Strains, Phase IV (KMG-IV): sequencing the most valuable type-strain genomes for metagenomic binning, comparative biology and taxonomic classification.</title>
        <authorList>
            <person name="Goeker M."/>
        </authorList>
    </citation>
    <scope>NUCLEOTIDE SEQUENCE [LARGE SCALE GENOMIC DNA]</scope>
    <source>
        <strain evidence="3 4">DSM 24436</strain>
    </source>
</reference>
<feature type="chain" id="PRO_5047171881" evidence="1">
    <location>
        <begin position="22"/>
        <end position="590"/>
    </location>
</feature>
<dbReference type="SUPFAM" id="SSF52821">
    <property type="entry name" value="Rhodanese/Cell cycle control phosphatase"/>
    <property type="match status" value="4"/>
</dbReference>
<name>A0ABS2MRT2_9FIRM</name>
<dbReference type="EMBL" id="JAFBDT010000012">
    <property type="protein sequence ID" value="MBM7562099.1"/>
    <property type="molecule type" value="Genomic_DNA"/>
</dbReference>
<protein>
    <submittedName>
        <fullName evidence="3">Rhodanese-related sulfurtransferase</fullName>
    </submittedName>
</protein>
<dbReference type="Pfam" id="PF00581">
    <property type="entry name" value="Rhodanese"/>
    <property type="match status" value="4"/>
</dbReference>
<keyword evidence="1" id="KW-0732">Signal</keyword>
<feature type="signal peptide" evidence="1">
    <location>
        <begin position="1"/>
        <end position="21"/>
    </location>
</feature>
<dbReference type="PROSITE" id="PS50206">
    <property type="entry name" value="RHODANESE_3"/>
    <property type="match status" value="4"/>
</dbReference>
<evidence type="ECO:0000313" key="3">
    <source>
        <dbReference type="EMBL" id="MBM7562099.1"/>
    </source>
</evidence>
<proteinExistence type="predicted"/>
<evidence type="ECO:0000256" key="1">
    <source>
        <dbReference type="SAM" id="SignalP"/>
    </source>
</evidence>
<feature type="domain" description="Rhodanese" evidence="2">
    <location>
        <begin position="351"/>
        <end position="464"/>
    </location>
</feature>
<dbReference type="CDD" id="cd00158">
    <property type="entry name" value="RHOD"/>
    <property type="match status" value="4"/>
</dbReference>
<feature type="domain" description="Rhodanese" evidence="2">
    <location>
        <begin position="495"/>
        <end position="590"/>
    </location>
</feature>
<dbReference type="SMART" id="SM00450">
    <property type="entry name" value="RHOD"/>
    <property type="match status" value="4"/>
</dbReference>
<gene>
    <name evidence="3" type="ORF">JOC49_001642</name>
</gene>
<dbReference type="RefSeq" id="WP_243423650.1">
    <property type="nucleotide sequence ID" value="NZ_JAFBDT010000012.1"/>
</dbReference>
<dbReference type="PROSITE" id="PS51257">
    <property type="entry name" value="PROKAR_LIPOPROTEIN"/>
    <property type="match status" value="1"/>
</dbReference>
<dbReference type="PANTHER" id="PTHR43031:SF1">
    <property type="entry name" value="PYRIDINE NUCLEOTIDE-DISULPHIDE OXIDOREDUCTASE"/>
    <property type="match status" value="1"/>
</dbReference>
<dbReference type="InterPro" id="IPR050229">
    <property type="entry name" value="GlpE_sulfurtransferase"/>
</dbReference>
<feature type="domain" description="Rhodanese" evidence="2">
    <location>
        <begin position="225"/>
        <end position="320"/>
    </location>
</feature>
<dbReference type="InterPro" id="IPR001763">
    <property type="entry name" value="Rhodanese-like_dom"/>
</dbReference>